<dbReference type="GO" id="GO:0003677">
    <property type="term" value="F:DNA binding"/>
    <property type="evidence" value="ECO:0007669"/>
    <property type="project" value="UniProtKB-KW"/>
</dbReference>
<keyword evidence="1" id="KW-0805">Transcription regulation</keyword>
<keyword evidence="7" id="KW-1185">Reference proteome</keyword>
<dbReference type="InterPro" id="IPR004826">
    <property type="entry name" value="bZIP_Maf"/>
</dbReference>
<evidence type="ECO:0000313" key="6">
    <source>
        <dbReference type="EMBL" id="GBB92445.1"/>
    </source>
</evidence>
<feature type="coiled-coil region" evidence="4">
    <location>
        <begin position="147"/>
        <end position="227"/>
    </location>
</feature>
<dbReference type="GO" id="GO:0006355">
    <property type="term" value="P:regulation of DNA-templated transcription"/>
    <property type="evidence" value="ECO:0007669"/>
    <property type="project" value="InterPro"/>
</dbReference>
<protein>
    <recommendedName>
        <fullName evidence="5">Basic leucine zipper domain-containing protein</fullName>
    </recommendedName>
</protein>
<sequence length="409" mass="48016">MFHSNYKHIINRLPKSLVKRACKRLLYHSKDSVPLESISRKSERIESYLKHTLEVYENSLNRKKSLPTIHVIDSGAQTDNSTWLEALKHDYEEENNRWIMNELKVLSQYLVDYNKRTFGKFIKNIEKDYKEWVTANKKMRYEIKGLKIQLLEEIQDFNREIECLENASEEGISELKSKISSLKNQLYQTKKDVRDKEKYIASLEKRLVEFEEQVEKLRCQIRSISSQKNSPERGNSPDLYNSDNNMATITKLANAIDEQQRCYNAEAERDNKIIRRQNAEGVEQMVIADLYQLRTNAQNQVNRMLDNITGKLYERYEKWKNKTHVECQNNLNLQAQILALQNNSPNQINMVGEHPYFDWDDNIPDFLAQLRLDLQRHGIDPVNNAGGPPIGRDQAIGYLRGCMRGRTLE</sequence>
<evidence type="ECO:0000256" key="3">
    <source>
        <dbReference type="ARBA" id="ARBA00023163"/>
    </source>
</evidence>
<keyword evidence="3" id="KW-0804">Transcription</keyword>
<gene>
    <name evidence="6" type="ORF">RclHR1_20020006</name>
</gene>
<dbReference type="Pfam" id="PF03131">
    <property type="entry name" value="bZIP_Maf"/>
    <property type="match status" value="1"/>
</dbReference>
<evidence type="ECO:0000259" key="5">
    <source>
        <dbReference type="Pfam" id="PF03131"/>
    </source>
</evidence>
<dbReference type="EMBL" id="BEXD01001117">
    <property type="protein sequence ID" value="GBB92445.1"/>
    <property type="molecule type" value="Genomic_DNA"/>
</dbReference>
<keyword evidence="2" id="KW-0238">DNA-binding</keyword>
<keyword evidence="4" id="KW-0175">Coiled coil</keyword>
<dbReference type="Proteomes" id="UP000247702">
    <property type="component" value="Unassembled WGS sequence"/>
</dbReference>
<evidence type="ECO:0000256" key="2">
    <source>
        <dbReference type="ARBA" id="ARBA00023125"/>
    </source>
</evidence>
<evidence type="ECO:0000313" key="7">
    <source>
        <dbReference type="Proteomes" id="UP000247702"/>
    </source>
</evidence>
<dbReference type="AlphaFoldDB" id="A0A2Z6QSS1"/>
<evidence type="ECO:0000256" key="4">
    <source>
        <dbReference type="SAM" id="Coils"/>
    </source>
</evidence>
<proteinExistence type="predicted"/>
<accession>A0A2Z6QSS1</accession>
<comment type="caution">
    <text evidence="6">The sequence shown here is derived from an EMBL/GenBank/DDBJ whole genome shotgun (WGS) entry which is preliminary data.</text>
</comment>
<name>A0A2Z6QSS1_9GLOM</name>
<feature type="domain" description="Basic leucine zipper" evidence="5">
    <location>
        <begin position="154"/>
        <end position="235"/>
    </location>
</feature>
<organism evidence="6 7">
    <name type="scientific">Rhizophagus clarus</name>
    <dbReference type="NCBI Taxonomy" id="94130"/>
    <lineage>
        <taxon>Eukaryota</taxon>
        <taxon>Fungi</taxon>
        <taxon>Fungi incertae sedis</taxon>
        <taxon>Mucoromycota</taxon>
        <taxon>Glomeromycotina</taxon>
        <taxon>Glomeromycetes</taxon>
        <taxon>Glomerales</taxon>
        <taxon>Glomeraceae</taxon>
        <taxon>Rhizophagus</taxon>
    </lineage>
</organism>
<dbReference type="Gene3D" id="1.10.287.1490">
    <property type="match status" value="1"/>
</dbReference>
<reference evidence="6 7" key="1">
    <citation type="submission" date="2017-11" db="EMBL/GenBank/DDBJ databases">
        <title>The genome of Rhizophagus clarus HR1 reveals common genetic basis of auxotrophy among arbuscular mycorrhizal fungi.</title>
        <authorList>
            <person name="Kobayashi Y."/>
        </authorList>
    </citation>
    <scope>NUCLEOTIDE SEQUENCE [LARGE SCALE GENOMIC DNA]</scope>
    <source>
        <strain evidence="6 7">HR1</strain>
    </source>
</reference>
<evidence type="ECO:0000256" key="1">
    <source>
        <dbReference type="ARBA" id="ARBA00023015"/>
    </source>
</evidence>